<reference evidence="2" key="1">
    <citation type="journal article" date="2013" name="Science">
        <title>Comparative analysis of bat genomes provides insight into the evolution of flight and immunity.</title>
        <authorList>
            <person name="Zhang G."/>
            <person name="Cowled C."/>
            <person name="Shi Z."/>
            <person name="Huang Z."/>
            <person name="Bishop-Lilly K.A."/>
            <person name="Fang X."/>
            <person name="Wynne J.W."/>
            <person name="Xiong Z."/>
            <person name="Baker M.L."/>
            <person name="Zhao W."/>
            <person name="Tachedjian M."/>
            <person name="Zhu Y."/>
            <person name="Zhou P."/>
            <person name="Jiang X."/>
            <person name="Ng J."/>
            <person name="Yang L."/>
            <person name="Wu L."/>
            <person name="Xiao J."/>
            <person name="Feng Y."/>
            <person name="Chen Y."/>
            <person name="Sun X."/>
            <person name="Zhang Y."/>
            <person name="Marsh G.A."/>
            <person name="Crameri G."/>
            <person name="Broder C.C."/>
            <person name="Frey K.G."/>
            <person name="Wang L.F."/>
            <person name="Wang J."/>
        </authorList>
    </citation>
    <scope>NUCLEOTIDE SEQUENCE [LARGE SCALE GENOMIC DNA]</scope>
</reference>
<gene>
    <name evidence="1" type="ORF">MDA_GLEAN10018256</name>
</gene>
<dbReference type="AlphaFoldDB" id="L5M3V9"/>
<dbReference type="EMBL" id="KB104455">
    <property type="protein sequence ID" value="ELK33349.1"/>
    <property type="molecule type" value="Genomic_DNA"/>
</dbReference>
<protein>
    <submittedName>
        <fullName evidence="1">Uncharacterized protein</fullName>
    </submittedName>
</protein>
<keyword evidence="2" id="KW-1185">Reference proteome</keyword>
<accession>L5M3V9</accession>
<evidence type="ECO:0000313" key="2">
    <source>
        <dbReference type="Proteomes" id="UP000010556"/>
    </source>
</evidence>
<name>L5M3V9_MYODS</name>
<sequence length="49" mass="5286">MCKSVCSHGGPLGTFWGLISDHCFCIHRAEHNGSSANHDGSSANHIRLH</sequence>
<proteinExistence type="predicted"/>
<dbReference type="Proteomes" id="UP000010556">
    <property type="component" value="Unassembled WGS sequence"/>
</dbReference>
<organism evidence="1 2">
    <name type="scientific">Myotis davidii</name>
    <name type="common">David's myotis</name>
    <dbReference type="NCBI Taxonomy" id="225400"/>
    <lineage>
        <taxon>Eukaryota</taxon>
        <taxon>Metazoa</taxon>
        <taxon>Chordata</taxon>
        <taxon>Craniata</taxon>
        <taxon>Vertebrata</taxon>
        <taxon>Euteleostomi</taxon>
        <taxon>Mammalia</taxon>
        <taxon>Eutheria</taxon>
        <taxon>Laurasiatheria</taxon>
        <taxon>Chiroptera</taxon>
        <taxon>Yangochiroptera</taxon>
        <taxon>Vespertilionidae</taxon>
        <taxon>Myotis</taxon>
    </lineage>
</organism>
<evidence type="ECO:0000313" key="1">
    <source>
        <dbReference type="EMBL" id="ELK33349.1"/>
    </source>
</evidence>